<feature type="transmembrane region" description="Helical" evidence="7">
    <location>
        <begin position="116"/>
        <end position="136"/>
    </location>
</feature>
<comment type="similarity">
    <text evidence="5">Belongs to the SAT4 family.</text>
</comment>
<evidence type="ECO:0000256" key="2">
    <source>
        <dbReference type="ARBA" id="ARBA00022692"/>
    </source>
</evidence>
<feature type="transmembrane region" description="Helical" evidence="7">
    <location>
        <begin position="66"/>
        <end position="86"/>
    </location>
</feature>
<evidence type="ECO:0000313" key="9">
    <source>
        <dbReference type="EMBL" id="KAA8893772.1"/>
    </source>
</evidence>
<dbReference type="Proteomes" id="UP000326924">
    <property type="component" value="Unassembled WGS sequence"/>
</dbReference>
<keyword evidence="2 7" id="KW-0812">Transmembrane</keyword>
<evidence type="ECO:0000313" key="10">
    <source>
        <dbReference type="Proteomes" id="UP000326924"/>
    </source>
</evidence>
<dbReference type="PANTHER" id="PTHR33048:SF47">
    <property type="entry name" value="INTEGRAL MEMBRANE PROTEIN-RELATED"/>
    <property type="match status" value="1"/>
</dbReference>
<dbReference type="EMBL" id="VXIS01000404">
    <property type="protein sequence ID" value="KAA8893772.1"/>
    <property type="molecule type" value="Genomic_DNA"/>
</dbReference>
<evidence type="ECO:0000256" key="6">
    <source>
        <dbReference type="SAM" id="MobiDB-lite"/>
    </source>
</evidence>
<dbReference type="InParanoid" id="A0A5J5EDR7"/>
<dbReference type="GO" id="GO:0016020">
    <property type="term" value="C:membrane"/>
    <property type="evidence" value="ECO:0007669"/>
    <property type="project" value="UniProtKB-SubCell"/>
</dbReference>
<dbReference type="InterPro" id="IPR052337">
    <property type="entry name" value="SAT4-like"/>
</dbReference>
<evidence type="ECO:0000256" key="1">
    <source>
        <dbReference type="ARBA" id="ARBA00004141"/>
    </source>
</evidence>
<dbReference type="PANTHER" id="PTHR33048">
    <property type="entry name" value="PTH11-LIKE INTEGRAL MEMBRANE PROTEIN (AFU_ORTHOLOGUE AFUA_5G11245)"/>
    <property type="match status" value="1"/>
</dbReference>
<name>A0A5J5EDR7_9PEZI</name>
<evidence type="ECO:0000259" key="8">
    <source>
        <dbReference type="Pfam" id="PF20684"/>
    </source>
</evidence>
<proteinExistence type="inferred from homology"/>
<evidence type="ECO:0000256" key="3">
    <source>
        <dbReference type="ARBA" id="ARBA00022989"/>
    </source>
</evidence>
<keyword evidence="4 7" id="KW-0472">Membrane</keyword>
<feature type="domain" description="Rhodopsin" evidence="8">
    <location>
        <begin position="51"/>
        <end position="289"/>
    </location>
</feature>
<evidence type="ECO:0000256" key="5">
    <source>
        <dbReference type="ARBA" id="ARBA00038359"/>
    </source>
</evidence>
<comment type="caution">
    <text evidence="9">The sequence shown here is derived from an EMBL/GenBank/DDBJ whole genome shotgun (WGS) entry which is preliminary data.</text>
</comment>
<dbReference type="InterPro" id="IPR049326">
    <property type="entry name" value="Rhodopsin_dom_fungi"/>
</dbReference>
<comment type="subcellular location">
    <subcellularLocation>
        <location evidence="1">Membrane</location>
        <topology evidence="1">Multi-pass membrane protein</topology>
    </subcellularLocation>
</comment>
<reference evidence="9 10" key="1">
    <citation type="submission" date="2019-09" db="EMBL/GenBank/DDBJ databases">
        <title>Draft genome of the ectomycorrhizal ascomycete Sphaerosporella brunnea.</title>
        <authorList>
            <consortium name="DOE Joint Genome Institute"/>
            <person name="Benucci G.M."/>
            <person name="Marozzi G."/>
            <person name="Antonielli L."/>
            <person name="Sanchez S."/>
            <person name="Marco P."/>
            <person name="Wang X."/>
            <person name="Falini L.B."/>
            <person name="Barry K."/>
            <person name="Haridas S."/>
            <person name="Lipzen A."/>
            <person name="Labutti K."/>
            <person name="Grigoriev I.V."/>
            <person name="Murat C."/>
            <person name="Martin F."/>
            <person name="Albertini E."/>
            <person name="Donnini D."/>
            <person name="Bonito G."/>
        </authorList>
    </citation>
    <scope>NUCLEOTIDE SEQUENCE [LARGE SCALE GENOMIC DNA]</scope>
    <source>
        <strain evidence="9 10">Sb_GMNB300</strain>
    </source>
</reference>
<feature type="transmembrane region" description="Helical" evidence="7">
    <location>
        <begin position="35"/>
        <end position="54"/>
    </location>
</feature>
<feature type="transmembrane region" description="Helical" evidence="7">
    <location>
        <begin position="187"/>
        <end position="216"/>
    </location>
</feature>
<dbReference type="Pfam" id="PF20684">
    <property type="entry name" value="Fung_rhodopsin"/>
    <property type="match status" value="1"/>
</dbReference>
<organism evidence="9 10">
    <name type="scientific">Sphaerosporella brunnea</name>
    <dbReference type="NCBI Taxonomy" id="1250544"/>
    <lineage>
        <taxon>Eukaryota</taxon>
        <taxon>Fungi</taxon>
        <taxon>Dikarya</taxon>
        <taxon>Ascomycota</taxon>
        <taxon>Pezizomycotina</taxon>
        <taxon>Pezizomycetes</taxon>
        <taxon>Pezizales</taxon>
        <taxon>Pyronemataceae</taxon>
        <taxon>Sphaerosporella</taxon>
    </lineage>
</organism>
<protein>
    <recommendedName>
        <fullName evidence="8">Rhodopsin domain-containing protein</fullName>
    </recommendedName>
</protein>
<dbReference type="AlphaFoldDB" id="A0A5J5EDR7"/>
<feature type="region of interest" description="Disordered" evidence="6">
    <location>
        <begin position="348"/>
        <end position="381"/>
    </location>
</feature>
<evidence type="ECO:0000256" key="7">
    <source>
        <dbReference type="SAM" id="Phobius"/>
    </source>
</evidence>
<feature type="transmembrane region" description="Helical" evidence="7">
    <location>
        <begin position="228"/>
        <end position="247"/>
    </location>
</feature>
<accession>A0A5J5EDR7</accession>
<evidence type="ECO:0000256" key="4">
    <source>
        <dbReference type="ARBA" id="ARBA00023136"/>
    </source>
</evidence>
<keyword evidence="3 7" id="KW-1133">Transmembrane helix</keyword>
<keyword evidence="10" id="KW-1185">Reference proteome</keyword>
<gene>
    <name evidence="9" type="ORF">FN846DRAFT_977459</name>
</gene>
<dbReference type="OrthoDB" id="5342292at2759"/>
<sequence>MIPEHQLKLLVQREAINVTDTAALPHNNMVGLTRGVLGLMAGLSLSVCGSRLYVRIFIVKNFGLDDVMVIIALIMCLGFALLGFFISENGSGRHLWDVPPEQVAVWFKCYYAAVSSYIYVAFFVKTSLLVFLMRIFPGKRLQRNAKYMIAFLVAFTISSEMATTFSCDPVQAGWDKTIKDAKCWSAYKLWCFVIYEGVIMSLSDVAIMLLPMWDLWELKLPYRKKMELMVMFGLGLIATVISIVRLSTNIAGTKDTTDFTYTSCGGLIMMNVEFHTGLITGSLPSLRLLPGIRRLFSRSGRSATGYSGKINDTGPQAGSGNGLRSTEVKMSKLSKAKSPYGNLDITLVAAEPEHEERESGSRTTSQERIIENGAGPGANRW</sequence>
<feature type="compositionally biased region" description="Basic and acidic residues" evidence="6">
    <location>
        <begin position="351"/>
        <end position="360"/>
    </location>
</feature>